<gene>
    <name evidence="2" type="ORF">MUK42_34958</name>
</gene>
<organism evidence="2 3">
    <name type="scientific">Musa troglodytarum</name>
    <name type="common">fe'i banana</name>
    <dbReference type="NCBI Taxonomy" id="320322"/>
    <lineage>
        <taxon>Eukaryota</taxon>
        <taxon>Viridiplantae</taxon>
        <taxon>Streptophyta</taxon>
        <taxon>Embryophyta</taxon>
        <taxon>Tracheophyta</taxon>
        <taxon>Spermatophyta</taxon>
        <taxon>Magnoliopsida</taxon>
        <taxon>Liliopsida</taxon>
        <taxon>Zingiberales</taxon>
        <taxon>Musaceae</taxon>
        <taxon>Musa</taxon>
    </lineage>
</organism>
<dbReference type="EMBL" id="CP097502">
    <property type="protein sequence ID" value="URD73257.1"/>
    <property type="molecule type" value="Genomic_DNA"/>
</dbReference>
<sequence length="235" mass="26535">MLELLVLGCAGVVVFLHSANLFFRAISKRAVTRSLRCLQENRGRTFACHKSVIPCHAPSTSIDLLQRKQHENDARARIFSMQLIVYSSLRPETTPNSSSGLQQRQTSPRKPIPFIIRLLHLWRWCGDGFPGPSCPPQQLQNDGCDQEDRKVEAIANLPRSPRISHSDAHNNVDRRKEQSKPPHPVVVPVPVPADLGVSVGPHEEGYHLPYQTEVGQFQVRMDLSDEKRERMSLQT</sequence>
<feature type="region of interest" description="Disordered" evidence="1">
    <location>
        <begin position="159"/>
        <end position="187"/>
    </location>
</feature>
<dbReference type="Proteomes" id="UP001055439">
    <property type="component" value="Chromosome 1"/>
</dbReference>
<evidence type="ECO:0000313" key="3">
    <source>
        <dbReference type="Proteomes" id="UP001055439"/>
    </source>
</evidence>
<reference evidence="2" key="1">
    <citation type="submission" date="2022-05" db="EMBL/GenBank/DDBJ databases">
        <title>The Musa troglodytarum L. genome provides insights into the mechanism of non-climacteric behaviour and enrichment of carotenoids.</title>
        <authorList>
            <person name="Wang J."/>
        </authorList>
    </citation>
    <scope>NUCLEOTIDE SEQUENCE</scope>
    <source>
        <tissue evidence="2">Leaf</tissue>
    </source>
</reference>
<evidence type="ECO:0000313" key="2">
    <source>
        <dbReference type="EMBL" id="URD73257.1"/>
    </source>
</evidence>
<evidence type="ECO:0000256" key="1">
    <source>
        <dbReference type="SAM" id="MobiDB-lite"/>
    </source>
</evidence>
<accession>A0A9E7EB52</accession>
<name>A0A9E7EB52_9LILI</name>
<feature type="compositionally biased region" description="Basic and acidic residues" evidence="1">
    <location>
        <begin position="164"/>
        <end position="180"/>
    </location>
</feature>
<dbReference type="AlphaFoldDB" id="A0A9E7EB52"/>
<keyword evidence="3" id="KW-1185">Reference proteome</keyword>
<proteinExistence type="predicted"/>
<protein>
    <submittedName>
        <fullName evidence="2">Uncharacterized protein</fullName>
    </submittedName>
</protein>